<dbReference type="OrthoDB" id="4203346at2"/>
<evidence type="ECO:0000313" key="1">
    <source>
        <dbReference type="EMBL" id="KKZ74826.1"/>
    </source>
</evidence>
<sequence length="202" mass="21206">MNSAYQALSIDLADALHAEVIRTGAEAPAVRGATWQTAVVTAVAADGTLTAAGISGIRRLERFTDPVIGDTIIINQAASGAWIATDRLATSVGEWTALSFASGFSAAAGYQVPQYRLIGRTVHIRGSFTKSTTLVSGDVFTTVPTAIRPAVDHDMVIGGSHGTNGTNFGAFRGILRTNGTFEYRGPSVSTLVFIPPTTYWLS</sequence>
<evidence type="ECO:0000313" key="2">
    <source>
        <dbReference type="Proteomes" id="UP000265325"/>
    </source>
</evidence>
<keyword evidence="2" id="KW-1185">Reference proteome</keyword>
<accession>A0A2P2GTK7</accession>
<proteinExistence type="predicted"/>
<dbReference type="Proteomes" id="UP000265325">
    <property type="component" value="Unassembled WGS sequence"/>
</dbReference>
<dbReference type="EMBL" id="LAQS01000006">
    <property type="protein sequence ID" value="KKZ74826.1"/>
    <property type="molecule type" value="Genomic_DNA"/>
</dbReference>
<name>A0A2P2GTK7_STREW</name>
<dbReference type="RefSeq" id="WP_046906326.1">
    <property type="nucleotide sequence ID" value="NZ_BAAAXG010000026.1"/>
</dbReference>
<reference evidence="1 2" key="1">
    <citation type="submission" date="2015-05" db="EMBL/GenBank/DDBJ databases">
        <title>Draft Genome assembly of Streptomyces showdoensis.</title>
        <authorList>
            <person name="Thapa K.K."/>
            <person name="Metsa-Ketela M."/>
        </authorList>
    </citation>
    <scope>NUCLEOTIDE SEQUENCE [LARGE SCALE GENOMIC DNA]</scope>
    <source>
        <strain evidence="1 2">ATCC 15227</strain>
    </source>
</reference>
<organism evidence="1 2">
    <name type="scientific">Streptomyces showdoensis</name>
    <dbReference type="NCBI Taxonomy" id="68268"/>
    <lineage>
        <taxon>Bacteria</taxon>
        <taxon>Bacillati</taxon>
        <taxon>Actinomycetota</taxon>
        <taxon>Actinomycetes</taxon>
        <taxon>Kitasatosporales</taxon>
        <taxon>Streptomycetaceae</taxon>
        <taxon>Streptomyces</taxon>
    </lineage>
</organism>
<protein>
    <submittedName>
        <fullName evidence="1">Uncharacterized protein</fullName>
    </submittedName>
</protein>
<gene>
    <name evidence="1" type="ORF">VO63_05065</name>
</gene>
<comment type="caution">
    <text evidence="1">The sequence shown here is derived from an EMBL/GenBank/DDBJ whole genome shotgun (WGS) entry which is preliminary data.</text>
</comment>
<dbReference type="AlphaFoldDB" id="A0A2P2GTK7"/>